<proteinExistence type="inferred from homology"/>
<keyword evidence="10" id="KW-1185">Reference proteome</keyword>
<feature type="transmembrane region" description="Helical" evidence="8">
    <location>
        <begin position="41"/>
        <end position="59"/>
    </location>
</feature>
<evidence type="ECO:0000256" key="4">
    <source>
        <dbReference type="ARBA" id="ARBA00022679"/>
    </source>
</evidence>
<comment type="similarity">
    <text evidence="2">Belongs to the dpy-19 family.</text>
</comment>
<keyword evidence="4" id="KW-0808">Transferase</keyword>
<dbReference type="GO" id="GO:0000030">
    <property type="term" value="F:mannosyltransferase activity"/>
    <property type="evidence" value="ECO:0007669"/>
    <property type="project" value="TreeGrafter"/>
</dbReference>
<dbReference type="GO" id="GO:0005637">
    <property type="term" value="C:nuclear inner membrane"/>
    <property type="evidence" value="ECO:0007669"/>
    <property type="project" value="TreeGrafter"/>
</dbReference>
<gene>
    <name evidence="9" type="ORF">L345_11962</name>
</gene>
<dbReference type="InterPro" id="IPR018732">
    <property type="entry name" value="Dpy-19/Dpy-19-like"/>
</dbReference>
<dbReference type="OrthoDB" id="6019623at2759"/>
<evidence type="ECO:0000256" key="1">
    <source>
        <dbReference type="ARBA" id="ARBA00004141"/>
    </source>
</evidence>
<evidence type="ECO:0000256" key="6">
    <source>
        <dbReference type="ARBA" id="ARBA00022989"/>
    </source>
</evidence>
<keyword evidence="5 8" id="KW-0812">Transmembrane</keyword>
<keyword evidence="6 8" id="KW-1133">Transmembrane helix</keyword>
<protein>
    <submittedName>
        <fullName evidence="9">Uncharacterized protein</fullName>
    </submittedName>
</protein>
<keyword evidence="7 8" id="KW-0472">Membrane</keyword>
<name>V8NL66_OPHHA</name>
<reference evidence="9 10" key="1">
    <citation type="journal article" date="2013" name="Proc. Natl. Acad. Sci. U.S.A.">
        <title>The king cobra genome reveals dynamic gene evolution and adaptation in the snake venom system.</title>
        <authorList>
            <person name="Vonk F.J."/>
            <person name="Casewell N.R."/>
            <person name="Henkel C.V."/>
            <person name="Heimberg A.M."/>
            <person name="Jansen H.J."/>
            <person name="McCleary R.J."/>
            <person name="Kerkkamp H.M."/>
            <person name="Vos R.A."/>
            <person name="Guerreiro I."/>
            <person name="Calvete J.J."/>
            <person name="Wuster W."/>
            <person name="Woods A.E."/>
            <person name="Logan J.M."/>
            <person name="Harrison R.A."/>
            <person name="Castoe T.A."/>
            <person name="de Koning A.P."/>
            <person name="Pollock D.D."/>
            <person name="Yandell M."/>
            <person name="Calderon D."/>
            <person name="Renjifo C."/>
            <person name="Currier R.B."/>
            <person name="Salgado D."/>
            <person name="Pla D."/>
            <person name="Sanz L."/>
            <person name="Hyder A.S."/>
            <person name="Ribeiro J.M."/>
            <person name="Arntzen J.W."/>
            <person name="van den Thillart G.E."/>
            <person name="Boetzer M."/>
            <person name="Pirovano W."/>
            <person name="Dirks R.P."/>
            <person name="Spaink H.P."/>
            <person name="Duboule D."/>
            <person name="McGlinn E."/>
            <person name="Kini R.M."/>
            <person name="Richardson M.K."/>
        </authorList>
    </citation>
    <scope>NUCLEOTIDE SEQUENCE</scope>
    <source>
        <tissue evidence="9">Blood</tissue>
    </source>
</reference>
<evidence type="ECO:0000256" key="8">
    <source>
        <dbReference type="SAM" id="Phobius"/>
    </source>
</evidence>
<evidence type="ECO:0000313" key="9">
    <source>
        <dbReference type="EMBL" id="ETE62282.1"/>
    </source>
</evidence>
<feature type="non-terminal residue" evidence="9">
    <location>
        <position position="1"/>
    </location>
</feature>
<comment type="subcellular location">
    <subcellularLocation>
        <location evidence="1">Membrane</location>
        <topology evidence="1">Multi-pass membrane protein</topology>
    </subcellularLocation>
</comment>
<comment type="caution">
    <text evidence="9">The sequence shown here is derived from an EMBL/GenBank/DDBJ whole genome shotgun (WGS) entry which is preliminary data.</text>
</comment>
<dbReference type="PANTHER" id="PTHR31488:SF1">
    <property type="entry name" value="C-MANNOSYLTRANSFERASE DPY19L1"/>
    <property type="match status" value="1"/>
</dbReference>
<evidence type="ECO:0000256" key="3">
    <source>
        <dbReference type="ARBA" id="ARBA00022676"/>
    </source>
</evidence>
<dbReference type="AlphaFoldDB" id="V8NL66"/>
<dbReference type="Proteomes" id="UP000018936">
    <property type="component" value="Unassembled WGS sequence"/>
</dbReference>
<organism evidence="9 10">
    <name type="scientific">Ophiophagus hannah</name>
    <name type="common">King cobra</name>
    <name type="synonym">Naja hannah</name>
    <dbReference type="NCBI Taxonomy" id="8665"/>
    <lineage>
        <taxon>Eukaryota</taxon>
        <taxon>Metazoa</taxon>
        <taxon>Chordata</taxon>
        <taxon>Craniata</taxon>
        <taxon>Vertebrata</taxon>
        <taxon>Euteleostomi</taxon>
        <taxon>Lepidosauria</taxon>
        <taxon>Squamata</taxon>
        <taxon>Bifurcata</taxon>
        <taxon>Unidentata</taxon>
        <taxon>Episquamata</taxon>
        <taxon>Toxicofera</taxon>
        <taxon>Serpentes</taxon>
        <taxon>Colubroidea</taxon>
        <taxon>Elapidae</taxon>
        <taxon>Elapinae</taxon>
        <taxon>Ophiophagus</taxon>
    </lineage>
</organism>
<sequence>MPGYKLFKIRTTNREANTSNPGTEDTLRETGFFIARTDSKIWLTLIMAAVAGILHWYHITTLFENDRHFSHLSTLEREMAFRTEMNVANFLEHICTIQLGFWSQWHWRHESRLRDPAPNTPFGGL</sequence>
<dbReference type="PANTHER" id="PTHR31488">
    <property type="entry name" value="DPY-19-LIKE 1, LIKE (H. SAPIENS)"/>
    <property type="match status" value="1"/>
</dbReference>
<evidence type="ECO:0000256" key="2">
    <source>
        <dbReference type="ARBA" id="ARBA00008744"/>
    </source>
</evidence>
<keyword evidence="3" id="KW-0328">Glycosyltransferase</keyword>
<evidence type="ECO:0000313" key="10">
    <source>
        <dbReference type="Proteomes" id="UP000018936"/>
    </source>
</evidence>
<dbReference type="Pfam" id="PF10034">
    <property type="entry name" value="Dpy19"/>
    <property type="match status" value="1"/>
</dbReference>
<dbReference type="EMBL" id="AZIM01003340">
    <property type="protein sequence ID" value="ETE62282.1"/>
    <property type="molecule type" value="Genomic_DNA"/>
</dbReference>
<accession>V8NL66</accession>
<evidence type="ECO:0000256" key="5">
    <source>
        <dbReference type="ARBA" id="ARBA00022692"/>
    </source>
</evidence>
<evidence type="ECO:0000256" key="7">
    <source>
        <dbReference type="ARBA" id="ARBA00023136"/>
    </source>
</evidence>